<feature type="transmembrane region" description="Helical" evidence="7">
    <location>
        <begin position="185"/>
        <end position="204"/>
    </location>
</feature>
<dbReference type="EMBL" id="CP002209">
    <property type="protein sequence ID" value="ADN75145.1"/>
    <property type="molecule type" value="Genomic_DNA"/>
</dbReference>
<dbReference type="PANTHER" id="PTHR23517:SF2">
    <property type="entry name" value="MULTIDRUG RESISTANCE PROTEIN MDTH"/>
    <property type="match status" value="1"/>
</dbReference>
<dbReference type="SUPFAM" id="SSF103473">
    <property type="entry name" value="MFS general substrate transporter"/>
    <property type="match status" value="1"/>
</dbReference>
<dbReference type="RefSeq" id="WP_013344451.1">
    <property type="nucleotide sequence ID" value="NC_014541.1"/>
</dbReference>
<evidence type="ECO:0000256" key="5">
    <source>
        <dbReference type="ARBA" id="ARBA00022989"/>
    </source>
</evidence>
<dbReference type="eggNOG" id="COG3104">
    <property type="taxonomic scope" value="Bacteria"/>
</dbReference>
<dbReference type="AlphaFoldDB" id="E1STL2"/>
<keyword evidence="3" id="KW-1003">Cell membrane</keyword>
<dbReference type="GO" id="GO:0022857">
    <property type="term" value="F:transmembrane transporter activity"/>
    <property type="evidence" value="ECO:0007669"/>
    <property type="project" value="InterPro"/>
</dbReference>
<feature type="domain" description="Major facilitator superfamily (MFS) profile" evidence="8">
    <location>
        <begin position="26"/>
        <end position="493"/>
    </location>
</feature>
<keyword evidence="4 7" id="KW-0812">Transmembrane</keyword>
<dbReference type="GeneID" id="67181183"/>
<dbReference type="Gene3D" id="1.20.1250.20">
    <property type="entry name" value="MFS general substrate transporter like domains"/>
    <property type="match status" value="1"/>
</dbReference>
<evidence type="ECO:0000256" key="2">
    <source>
        <dbReference type="ARBA" id="ARBA00022448"/>
    </source>
</evidence>
<feature type="transmembrane region" description="Helical" evidence="7">
    <location>
        <begin position="470"/>
        <end position="492"/>
    </location>
</feature>
<dbReference type="Proteomes" id="UP000006683">
    <property type="component" value="Chromosome"/>
</dbReference>
<feature type="transmembrane region" description="Helical" evidence="7">
    <location>
        <begin position="68"/>
        <end position="86"/>
    </location>
</feature>
<evidence type="ECO:0000256" key="3">
    <source>
        <dbReference type="ARBA" id="ARBA00022475"/>
    </source>
</evidence>
<comment type="subcellular location">
    <subcellularLocation>
        <location evidence="1">Cell membrane</location>
        <topology evidence="1">Multi-pass membrane protein</topology>
    </subcellularLocation>
</comment>
<keyword evidence="5 7" id="KW-1133">Transmembrane helix</keyword>
<feature type="transmembrane region" description="Helical" evidence="7">
    <location>
        <begin position="14"/>
        <end position="31"/>
    </location>
</feature>
<accession>E1STL2</accession>
<keyword evidence="10" id="KW-1185">Reference proteome</keyword>
<feature type="transmembrane region" description="Helical" evidence="7">
    <location>
        <begin position="152"/>
        <end position="173"/>
    </location>
</feature>
<dbReference type="PROSITE" id="PS50850">
    <property type="entry name" value="MFS"/>
    <property type="match status" value="1"/>
</dbReference>
<evidence type="ECO:0000313" key="10">
    <source>
        <dbReference type="Proteomes" id="UP000006683"/>
    </source>
</evidence>
<gene>
    <name evidence="9" type="ordered locus">Fbal_0936</name>
</gene>
<dbReference type="InterPro" id="IPR020846">
    <property type="entry name" value="MFS_dom"/>
</dbReference>
<evidence type="ECO:0000259" key="8">
    <source>
        <dbReference type="PROSITE" id="PS50850"/>
    </source>
</evidence>
<protein>
    <submittedName>
        <fullName evidence="9">Major facilitator superfamily MFS_1</fullName>
    </submittedName>
</protein>
<dbReference type="InterPro" id="IPR050171">
    <property type="entry name" value="MFS_Transporters"/>
</dbReference>
<reference evidence="9 10" key="1">
    <citation type="journal article" date="2010" name="Stand. Genomic Sci.">
        <title>Complete genome sequence of Ferrimonas balearica type strain (PAT).</title>
        <authorList>
            <person name="Nolan M."/>
            <person name="Sikorski J."/>
            <person name="Davenport K."/>
            <person name="Lucas S."/>
            <person name="Glavina Del Rio T."/>
            <person name="Tice H."/>
            <person name="Cheng J."/>
            <person name="Goodwin L."/>
            <person name="Pitluck S."/>
            <person name="Liolios K."/>
            <person name="Ivanova N."/>
            <person name="Mavromatis K."/>
            <person name="Ovchinnikova G."/>
            <person name="Pati A."/>
            <person name="Chen A."/>
            <person name="Palaniappan K."/>
            <person name="Land M."/>
            <person name="Hauser L."/>
            <person name="Chang Y."/>
            <person name="Jeffries C."/>
            <person name="Tapia R."/>
            <person name="Brettin T."/>
            <person name="Detter J."/>
            <person name="Han C."/>
            <person name="Yasawong M."/>
            <person name="Rohde M."/>
            <person name="Tindall B."/>
            <person name="Goker M."/>
            <person name="Woyke T."/>
            <person name="Bristow J."/>
            <person name="Eisen J."/>
            <person name="Markowitz V."/>
            <person name="Hugenholtz P."/>
            <person name="Kyrpides N."/>
            <person name="Klenk H."/>
            <person name="Lapidus A."/>
        </authorList>
    </citation>
    <scope>NUCLEOTIDE SEQUENCE [LARGE SCALE GENOMIC DNA]</scope>
    <source>
        <strain evidence="10">DSM 9799 / CCM 4581 / KCTC 23876 / PAT</strain>
    </source>
</reference>
<feature type="transmembrane region" description="Helical" evidence="7">
    <location>
        <begin position="300"/>
        <end position="317"/>
    </location>
</feature>
<organism evidence="9 10">
    <name type="scientific">Ferrimonas balearica (strain DSM 9799 / CCM 4581 / KCTC 23876 / PAT)</name>
    <dbReference type="NCBI Taxonomy" id="550540"/>
    <lineage>
        <taxon>Bacteria</taxon>
        <taxon>Pseudomonadati</taxon>
        <taxon>Pseudomonadota</taxon>
        <taxon>Gammaproteobacteria</taxon>
        <taxon>Alteromonadales</taxon>
        <taxon>Ferrimonadaceae</taxon>
        <taxon>Ferrimonas</taxon>
    </lineage>
</organism>
<name>E1STL2_FERBD</name>
<dbReference type="PANTHER" id="PTHR23517">
    <property type="entry name" value="RESISTANCE PROTEIN MDTM, PUTATIVE-RELATED-RELATED"/>
    <property type="match status" value="1"/>
</dbReference>
<dbReference type="OrthoDB" id="8481178at2"/>
<sequence>MNAENPTLDHGRRLGIWAALASLGYVFWVVGGMELVERLAYYGVKTTAPIYATDAVSDGGLGLTMTQFGHVLLAWALFQSFVPVFFGGLADRLGYKETIALATVFKAFAYLVMAWFPSFWGFLVGAALLAFGTGIFKPGIQGTLVKCSRPDNSAMAWGVFYQMVNIGGWIGPLLAAQLRILSWDKLFYCCAAIILLNFILLLTYKEPGKEERLRQPRQQGSLWRDAWREIQQPYLIRYVLVFSGFWFMFMALFDVLPVYVRDWVDTTAIVTTLFGDGSPSALWRGLLAMDPEGTRVLPEGIMNVNFGLIMLVCFLYAGLAGRLGTVPSLIFGTGLCAMGLLLLGASHLAWLVVLAVVIFSSGEMLASPTSSKFIGNIAPPDKKAMYLGFKELPYGIGWVAETLVGPRLYDATGSRETLAREALAQEHGVGAARLAEIPAGEAFAHLVHLSGQSEAVVREALYQANAVGTVWYVMGGVGLVSTLGLVVFGRWLKRQGADLNAA</sequence>
<evidence type="ECO:0000313" key="9">
    <source>
        <dbReference type="EMBL" id="ADN75145.1"/>
    </source>
</evidence>
<evidence type="ECO:0000256" key="4">
    <source>
        <dbReference type="ARBA" id="ARBA00022692"/>
    </source>
</evidence>
<dbReference type="HOGENOM" id="CLU_031614_0_0_6"/>
<keyword evidence="6 7" id="KW-0472">Membrane</keyword>
<evidence type="ECO:0000256" key="7">
    <source>
        <dbReference type="SAM" id="Phobius"/>
    </source>
</evidence>
<keyword evidence="2" id="KW-0813">Transport</keyword>
<feature type="transmembrane region" description="Helical" evidence="7">
    <location>
        <begin position="234"/>
        <end position="253"/>
    </location>
</feature>
<dbReference type="GO" id="GO:0005886">
    <property type="term" value="C:plasma membrane"/>
    <property type="evidence" value="ECO:0007669"/>
    <property type="project" value="UniProtKB-SubCell"/>
</dbReference>
<proteinExistence type="predicted"/>
<feature type="transmembrane region" description="Helical" evidence="7">
    <location>
        <begin position="329"/>
        <end position="359"/>
    </location>
</feature>
<dbReference type="InterPro" id="IPR011701">
    <property type="entry name" value="MFS"/>
</dbReference>
<evidence type="ECO:0000256" key="6">
    <source>
        <dbReference type="ARBA" id="ARBA00023136"/>
    </source>
</evidence>
<dbReference type="InterPro" id="IPR036259">
    <property type="entry name" value="MFS_trans_sf"/>
</dbReference>
<dbReference type="KEGG" id="fbl:Fbal_0936"/>
<evidence type="ECO:0000256" key="1">
    <source>
        <dbReference type="ARBA" id="ARBA00004651"/>
    </source>
</evidence>
<dbReference type="STRING" id="550540.Fbal_0936"/>
<dbReference type="Pfam" id="PF07690">
    <property type="entry name" value="MFS_1"/>
    <property type="match status" value="1"/>
</dbReference>